<accession>A0A9D4SZX8</accession>
<keyword evidence="2" id="KW-0812">Transmembrane</keyword>
<comment type="similarity">
    <text evidence="1">Belongs to the peptidase M13 family.</text>
</comment>
<dbReference type="InterPro" id="IPR000718">
    <property type="entry name" value="Peptidase_M13"/>
</dbReference>
<keyword evidence="2" id="KW-1133">Transmembrane helix</keyword>
<dbReference type="PANTHER" id="PTHR11733">
    <property type="entry name" value="ZINC METALLOPROTEASE FAMILY M13 NEPRILYSIN-RELATED"/>
    <property type="match status" value="1"/>
</dbReference>
<reference evidence="4" key="2">
    <citation type="submission" date="2021-09" db="EMBL/GenBank/DDBJ databases">
        <authorList>
            <person name="Jia N."/>
            <person name="Wang J."/>
            <person name="Shi W."/>
            <person name="Du L."/>
            <person name="Sun Y."/>
            <person name="Zhan W."/>
            <person name="Jiang J."/>
            <person name="Wang Q."/>
            <person name="Zhang B."/>
            <person name="Ji P."/>
            <person name="Sakyi L.B."/>
            <person name="Cui X."/>
            <person name="Yuan T."/>
            <person name="Jiang B."/>
            <person name="Yang W."/>
            <person name="Lam T.T.-Y."/>
            <person name="Chang Q."/>
            <person name="Ding S."/>
            <person name="Wang X."/>
            <person name="Zhu J."/>
            <person name="Ruan X."/>
            <person name="Zhao L."/>
            <person name="Wei J."/>
            <person name="Que T."/>
            <person name="Du C."/>
            <person name="Cheng J."/>
            <person name="Dai P."/>
            <person name="Han X."/>
            <person name="Huang E."/>
            <person name="Gao Y."/>
            <person name="Liu J."/>
            <person name="Shao H."/>
            <person name="Ye R."/>
            <person name="Li L."/>
            <person name="Wei W."/>
            <person name="Wang X."/>
            <person name="Wang C."/>
            <person name="Huo Q."/>
            <person name="Li W."/>
            <person name="Guo W."/>
            <person name="Chen H."/>
            <person name="Chen S."/>
            <person name="Zhou L."/>
            <person name="Zhou L."/>
            <person name="Ni X."/>
            <person name="Tian J."/>
            <person name="Zhou Y."/>
            <person name="Sheng Y."/>
            <person name="Liu T."/>
            <person name="Pan Y."/>
            <person name="Xia L."/>
            <person name="Li J."/>
            <person name="Zhao F."/>
            <person name="Cao W."/>
        </authorList>
    </citation>
    <scope>NUCLEOTIDE SEQUENCE</scope>
    <source>
        <strain evidence="4">Rsan-2018</strain>
        <tissue evidence="4">Larvae</tissue>
    </source>
</reference>
<dbReference type="GO" id="GO:0004222">
    <property type="term" value="F:metalloendopeptidase activity"/>
    <property type="evidence" value="ECO:0007669"/>
    <property type="project" value="InterPro"/>
</dbReference>
<dbReference type="Pfam" id="PF05649">
    <property type="entry name" value="Peptidase_M13_N"/>
    <property type="match status" value="1"/>
</dbReference>
<evidence type="ECO:0000256" key="1">
    <source>
        <dbReference type="ARBA" id="ARBA00007357"/>
    </source>
</evidence>
<evidence type="ECO:0000313" key="5">
    <source>
        <dbReference type="Proteomes" id="UP000821837"/>
    </source>
</evidence>
<dbReference type="EMBL" id="JABSTV010001249">
    <property type="protein sequence ID" value="KAH7961092.1"/>
    <property type="molecule type" value="Genomic_DNA"/>
</dbReference>
<evidence type="ECO:0000256" key="2">
    <source>
        <dbReference type="SAM" id="Phobius"/>
    </source>
</evidence>
<evidence type="ECO:0000259" key="3">
    <source>
        <dbReference type="Pfam" id="PF05649"/>
    </source>
</evidence>
<proteinExistence type="inferred from homology"/>
<dbReference type="InterPro" id="IPR024079">
    <property type="entry name" value="MetalloPept_cat_dom_sf"/>
</dbReference>
<dbReference type="SUPFAM" id="SSF55486">
    <property type="entry name" value="Metalloproteases ('zincins'), catalytic domain"/>
    <property type="match status" value="1"/>
</dbReference>
<name>A0A9D4SZX8_RHISA</name>
<dbReference type="GO" id="GO:0005886">
    <property type="term" value="C:plasma membrane"/>
    <property type="evidence" value="ECO:0007669"/>
    <property type="project" value="TreeGrafter"/>
</dbReference>
<evidence type="ECO:0000313" key="4">
    <source>
        <dbReference type="EMBL" id="KAH7961092.1"/>
    </source>
</evidence>
<dbReference type="InterPro" id="IPR008753">
    <property type="entry name" value="Peptidase_M13_N"/>
</dbReference>
<gene>
    <name evidence="4" type="ORF">HPB52_001897</name>
</gene>
<dbReference type="PROSITE" id="PS51885">
    <property type="entry name" value="NEPRILYSIN"/>
    <property type="match status" value="1"/>
</dbReference>
<keyword evidence="2" id="KW-0472">Membrane</keyword>
<feature type="domain" description="Peptidase M13 N-terminal" evidence="3">
    <location>
        <begin position="102"/>
        <end position="220"/>
    </location>
</feature>
<dbReference type="InterPro" id="IPR042089">
    <property type="entry name" value="Peptidase_M13_dom_2"/>
</dbReference>
<comment type="caution">
    <text evidence="4">The sequence shown here is derived from an EMBL/GenBank/DDBJ whole genome shotgun (WGS) entry which is preliminary data.</text>
</comment>
<dbReference type="Gene3D" id="3.40.390.10">
    <property type="entry name" value="Collagenase (Catalytic Domain)"/>
    <property type="match status" value="2"/>
</dbReference>
<reference evidence="4" key="1">
    <citation type="journal article" date="2020" name="Cell">
        <title>Large-Scale Comparative Analyses of Tick Genomes Elucidate Their Genetic Diversity and Vector Capacities.</title>
        <authorList>
            <consortium name="Tick Genome and Microbiome Consortium (TIGMIC)"/>
            <person name="Jia N."/>
            <person name="Wang J."/>
            <person name="Shi W."/>
            <person name="Du L."/>
            <person name="Sun Y."/>
            <person name="Zhan W."/>
            <person name="Jiang J.F."/>
            <person name="Wang Q."/>
            <person name="Zhang B."/>
            <person name="Ji P."/>
            <person name="Bell-Sakyi L."/>
            <person name="Cui X.M."/>
            <person name="Yuan T.T."/>
            <person name="Jiang B.G."/>
            <person name="Yang W.F."/>
            <person name="Lam T.T."/>
            <person name="Chang Q.C."/>
            <person name="Ding S.J."/>
            <person name="Wang X.J."/>
            <person name="Zhu J.G."/>
            <person name="Ruan X.D."/>
            <person name="Zhao L."/>
            <person name="Wei J.T."/>
            <person name="Ye R.Z."/>
            <person name="Que T.C."/>
            <person name="Du C.H."/>
            <person name="Zhou Y.H."/>
            <person name="Cheng J.X."/>
            <person name="Dai P.F."/>
            <person name="Guo W.B."/>
            <person name="Han X.H."/>
            <person name="Huang E.J."/>
            <person name="Li L.F."/>
            <person name="Wei W."/>
            <person name="Gao Y.C."/>
            <person name="Liu J.Z."/>
            <person name="Shao H.Z."/>
            <person name="Wang X."/>
            <person name="Wang C.C."/>
            <person name="Yang T.C."/>
            <person name="Huo Q.B."/>
            <person name="Li W."/>
            <person name="Chen H.Y."/>
            <person name="Chen S.E."/>
            <person name="Zhou L.G."/>
            <person name="Ni X.B."/>
            <person name="Tian J.H."/>
            <person name="Sheng Y."/>
            <person name="Liu T."/>
            <person name="Pan Y.S."/>
            <person name="Xia L.Y."/>
            <person name="Li J."/>
            <person name="Zhao F."/>
            <person name="Cao W.C."/>
        </authorList>
    </citation>
    <scope>NUCLEOTIDE SEQUENCE</scope>
    <source>
        <strain evidence="4">Rsan-2018</strain>
    </source>
</reference>
<sequence length="520" mass="58215">MSLGGRKRISSHERSSVAFKTGTFQKASTFFHYVPITESRHHTENPFPVRLVLSVMVIAILIIAIALVMAKMLASQNGFCTTLACREFAELARWSLNESVPPCEDFGRFVCGRWEKRKRSEASTRRLIYVTALEMIFKSLISALSPEERQSVRERVGAFFRSCNAVTRGHSDDVGTVRAYLEEAGVTWPLVPSNPDVMDTLLYLDSKLNWPSIIQFHVKEEKSVVKILGDAIFAEFNTKVFTTEVRHDLRNLVLAVRKSFVRRFSQSSFAKYISLVANWGKTDHVFFVLESHRHNGLEHAASSLPEMSDSFATNWRIASQRLRTLNASVGVLGEDVLSGSSMFRLDWEVMDFILSPFALVFPMYNFELTRAVKYATIGGQVGVAAAQLALGRLAQQPAAQFELTRSHQCVEKAFEKHAAMASTAVLELASLSSLSDALAESGNNDQRLPGLDNYSAVQTFFIAWCLMRCHDVSSRRDDDEPCSPVLRLFEAFAHAFQCWPGAYMNPSTKCSVFESPNATV</sequence>
<dbReference type="VEuPathDB" id="VectorBase:RSAN_042801"/>
<feature type="transmembrane region" description="Helical" evidence="2">
    <location>
        <begin position="47"/>
        <end position="69"/>
    </location>
</feature>
<keyword evidence="5" id="KW-1185">Reference proteome</keyword>
<dbReference type="Gene3D" id="1.10.1380.10">
    <property type="entry name" value="Neutral endopeptidase , domain2"/>
    <property type="match status" value="1"/>
</dbReference>
<dbReference type="AlphaFoldDB" id="A0A9D4SZX8"/>
<dbReference type="PANTHER" id="PTHR11733:SF241">
    <property type="entry name" value="GH26575P-RELATED"/>
    <property type="match status" value="1"/>
</dbReference>
<dbReference type="Proteomes" id="UP000821837">
    <property type="component" value="Chromosome 3"/>
</dbReference>
<protein>
    <recommendedName>
        <fullName evidence="3">Peptidase M13 N-terminal domain-containing protein</fullName>
    </recommendedName>
</protein>
<dbReference type="GO" id="GO:0016485">
    <property type="term" value="P:protein processing"/>
    <property type="evidence" value="ECO:0007669"/>
    <property type="project" value="TreeGrafter"/>
</dbReference>
<organism evidence="4 5">
    <name type="scientific">Rhipicephalus sanguineus</name>
    <name type="common">Brown dog tick</name>
    <name type="synonym">Ixodes sanguineus</name>
    <dbReference type="NCBI Taxonomy" id="34632"/>
    <lineage>
        <taxon>Eukaryota</taxon>
        <taxon>Metazoa</taxon>
        <taxon>Ecdysozoa</taxon>
        <taxon>Arthropoda</taxon>
        <taxon>Chelicerata</taxon>
        <taxon>Arachnida</taxon>
        <taxon>Acari</taxon>
        <taxon>Parasitiformes</taxon>
        <taxon>Ixodida</taxon>
        <taxon>Ixodoidea</taxon>
        <taxon>Ixodidae</taxon>
        <taxon>Rhipicephalinae</taxon>
        <taxon>Rhipicephalus</taxon>
        <taxon>Rhipicephalus</taxon>
    </lineage>
</organism>